<dbReference type="InterPro" id="IPR023214">
    <property type="entry name" value="HAD_sf"/>
</dbReference>
<dbReference type="SUPFAM" id="SSF56784">
    <property type="entry name" value="HAD-like"/>
    <property type="match status" value="1"/>
</dbReference>
<dbReference type="Gene3D" id="3.40.50.1000">
    <property type="entry name" value="HAD superfamily/HAD-like"/>
    <property type="match status" value="1"/>
</dbReference>
<dbReference type="InterPro" id="IPR006121">
    <property type="entry name" value="HMA_dom"/>
</dbReference>
<feature type="domain" description="HMA" evidence="2">
    <location>
        <begin position="20"/>
        <end position="85"/>
    </location>
</feature>
<evidence type="ECO:0000256" key="1">
    <source>
        <dbReference type="ARBA" id="ARBA00022967"/>
    </source>
</evidence>
<dbReference type="SUPFAM" id="SSF55008">
    <property type="entry name" value="HMA, heavy metal-associated domain"/>
    <property type="match status" value="1"/>
</dbReference>
<dbReference type="EMBL" id="JASUXU010000237">
    <property type="protein sequence ID" value="KAK0301946.1"/>
    <property type="molecule type" value="Genomic_DNA"/>
</dbReference>
<dbReference type="AlphaFoldDB" id="A0AAN6F2Z9"/>
<name>A0AAN6F2Z9_9PEZI</name>
<evidence type="ECO:0000313" key="4">
    <source>
        <dbReference type="EMBL" id="KAK0951480.1"/>
    </source>
</evidence>
<evidence type="ECO:0000313" key="6">
    <source>
        <dbReference type="Proteomes" id="UP001175353"/>
    </source>
</evidence>
<dbReference type="GO" id="GO:0043682">
    <property type="term" value="F:P-type divalent copper transporter activity"/>
    <property type="evidence" value="ECO:0007669"/>
    <property type="project" value="TreeGrafter"/>
</dbReference>
<dbReference type="Proteomes" id="UP001168146">
    <property type="component" value="Unassembled WGS sequence"/>
</dbReference>
<dbReference type="CDD" id="cd00371">
    <property type="entry name" value="HMA"/>
    <property type="match status" value="1"/>
</dbReference>
<dbReference type="PANTHER" id="PTHR43520:SF32">
    <property type="entry name" value="COPPER RESISTANCE P-TYPE ATPASE (EUROFUNG)"/>
    <property type="match status" value="1"/>
</dbReference>
<dbReference type="Gene3D" id="3.30.70.100">
    <property type="match status" value="1"/>
</dbReference>
<dbReference type="EMBL" id="JAUJLE010000691">
    <property type="protein sequence ID" value="KAK0951480.1"/>
    <property type="molecule type" value="Genomic_DNA"/>
</dbReference>
<evidence type="ECO:0000313" key="5">
    <source>
        <dbReference type="Proteomes" id="UP001168146"/>
    </source>
</evidence>
<accession>A0AAN6F2Z9</accession>
<keyword evidence="6" id="KW-1185">Reference proteome</keyword>
<reference evidence="4" key="2">
    <citation type="submission" date="2023-06" db="EMBL/GenBank/DDBJ databases">
        <title>Black Yeasts Isolated from many extreme environments.</title>
        <authorList>
            <person name="Coleine C."/>
            <person name="Stajich J.E."/>
            <person name="Selbmann L."/>
        </authorList>
    </citation>
    <scope>NUCLEOTIDE SEQUENCE</scope>
    <source>
        <strain evidence="4">CCFEE 5200</strain>
    </source>
</reference>
<dbReference type="Pfam" id="PF00702">
    <property type="entry name" value="Hydrolase"/>
    <property type="match status" value="1"/>
</dbReference>
<organism evidence="3 5">
    <name type="scientific">Friedmanniomyces endolithicus</name>
    <dbReference type="NCBI Taxonomy" id="329885"/>
    <lineage>
        <taxon>Eukaryota</taxon>
        <taxon>Fungi</taxon>
        <taxon>Dikarya</taxon>
        <taxon>Ascomycota</taxon>
        <taxon>Pezizomycotina</taxon>
        <taxon>Dothideomycetes</taxon>
        <taxon>Dothideomycetidae</taxon>
        <taxon>Mycosphaerellales</taxon>
        <taxon>Teratosphaeriaceae</taxon>
        <taxon>Friedmanniomyces</taxon>
    </lineage>
</organism>
<dbReference type="InterPro" id="IPR036412">
    <property type="entry name" value="HAD-like_sf"/>
</dbReference>
<dbReference type="PROSITE" id="PS50846">
    <property type="entry name" value="HMA_2"/>
    <property type="match status" value="1"/>
</dbReference>
<dbReference type="Proteomes" id="UP001175353">
    <property type="component" value="Unassembled WGS sequence"/>
</dbReference>
<dbReference type="FunFam" id="3.30.70.100:FF:000043">
    <property type="entry name" value="Copper-transporting ATPase 2"/>
    <property type="match status" value="1"/>
</dbReference>
<keyword evidence="1" id="KW-1278">Translocase</keyword>
<dbReference type="GO" id="GO:0016020">
    <property type="term" value="C:membrane"/>
    <property type="evidence" value="ECO:0007669"/>
    <property type="project" value="TreeGrafter"/>
</dbReference>
<protein>
    <recommendedName>
        <fullName evidence="2">HMA domain-containing protein</fullName>
    </recommendedName>
</protein>
<evidence type="ECO:0000313" key="3">
    <source>
        <dbReference type="EMBL" id="KAK0301946.1"/>
    </source>
</evidence>
<proteinExistence type="predicted"/>
<dbReference type="InterPro" id="IPR036163">
    <property type="entry name" value="HMA_dom_sf"/>
</dbReference>
<gene>
    <name evidence="3" type="ORF">LTR82_018059</name>
    <name evidence="4" type="ORF">LTR91_024959</name>
</gene>
<sequence>MPSKSSTTRKSDEAPPGARRRATLAVGGMICAVCVNTITDELNKRDWVSKVVVSLVTNSATVEFSGEGKAGQVLEVIEDLGYEATVDTLVNLDEEEPPIQERTVEILLNGEGILPLRPRAIQITQVVITSAISDPIRPEAPTVIRALHSRGTAVWLLSGDNPTTAAAVALQVGINTDNVIAGLLPTQKAEKIT</sequence>
<dbReference type="PANTHER" id="PTHR43520">
    <property type="entry name" value="ATP7, ISOFORM B"/>
    <property type="match status" value="1"/>
</dbReference>
<dbReference type="Pfam" id="PF00403">
    <property type="entry name" value="HMA"/>
    <property type="match status" value="1"/>
</dbReference>
<reference evidence="3" key="1">
    <citation type="submission" date="2021-12" db="EMBL/GenBank/DDBJ databases">
        <title>Black yeast isolated from Biological Soil Crust.</title>
        <authorList>
            <person name="Kurbessoian T."/>
        </authorList>
    </citation>
    <scope>NUCLEOTIDE SEQUENCE</scope>
    <source>
        <strain evidence="3">CCFEE 5208</strain>
    </source>
</reference>
<comment type="caution">
    <text evidence="3">The sequence shown here is derived from an EMBL/GenBank/DDBJ whole genome shotgun (WGS) entry which is preliminary data.</text>
</comment>
<evidence type="ECO:0000259" key="2">
    <source>
        <dbReference type="PROSITE" id="PS50846"/>
    </source>
</evidence>
<dbReference type="GO" id="GO:0005507">
    <property type="term" value="F:copper ion binding"/>
    <property type="evidence" value="ECO:0007669"/>
    <property type="project" value="TreeGrafter"/>
</dbReference>
<dbReference type="GO" id="GO:0055070">
    <property type="term" value="P:copper ion homeostasis"/>
    <property type="evidence" value="ECO:0007669"/>
    <property type="project" value="TreeGrafter"/>
</dbReference>